<evidence type="ECO:0000313" key="6">
    <source>
        <dbReference type="EMBL" id="MCV2870395.1"/>
    </source>
</evidence>
<gene>
    <name evidence="6" type="ORF">OEW28_17410</name>
</gene>
<keyword evidence="4" id="KW-0233">DNA recombination</keyword>
<evidence type="ECO:0000256" key="1">
    <source>
        <dbReference type="ARBA" id="ARBA00008857"/>
    </source>
</evidence>
<dbReference type="SUPFAM" id="SSF56349">
    <property type="entry name" value="DNA breaking-rejoining enzymes"/>
    <property type="match status" value="1"/>
</dbReference>
<comment type="caution">
    <text evidence="6">The sequence shown here is derived from an EMBL/GenBank/DDBJ whole genome shotgun (WGS) entry which is preliminary data.</text>
</comment>
<dbReference type="Gene3D" id="1.10.443.10">
    <property type="entry name" value="Intergrase catalytic core"/>
    <property type="match status" value="1"/>
</dbReference>
<evidence type="ECO:0000259" key="5">
    <source>
        <dbReference type="PROSITE" id="PS51898"/>
    </source>
</evidence>
<dbReference type="Gene3D" id="1.10.150.130">
    <property type="match status" value="1"/>
</dbReference>
<evidence type="ECO:0000313" key="7">
    <source>
        <dbReference type="Proteomes" id="UP001652542"/>
    </source>
</evidence>
<dbReference type="InterPro" id="IPR002104">
    <property type="entry name" value="Integrase_catalytic"/>
</dbReference>
<evidence type="ECO:0000256" key="4">
    <source>
        <dbReference type="ARBA" id="ARBA00023172"/>
    </source>
</evidence>
<organism evidence="6 7">
    <name type="scientific">Albidovulum marisflavi</name>
    <dbReference type="NCBI Taxonomy" id="2984159"/>
    <lineage>
        <taxon>Bacteria</taxon>
        <taxon>Pseudomonadati</taxon>
        <taxon>Pseudomonadota</taxon>
        <taxon>Alphaproteobacteria</taxon>
        <taxon>Rhodobacterales</taxon>
        <taxon>Paracoccaceae</taxon>
        <taxon>Albidovulum</taxon>
    </lineage>
</organism>
<feature type="domain" description="Tyr recombinase" evidence="5">
    <location>
        <begin position="312"/>
        <end position="513"/>
    </location>
</feature>
<dbReference type="PANTHER" id="PTHR30349">
    <property type="entry name" value="PHAGE INTEGRASE-RELATED"/>
    <property type="match status" value="1"/>
</dbReference>
<dbReference type="RefSeq" id="WP_263736075.1">
    <property type="nucleotide sequence ID" value="NZ_JAOWKY010000006.1"/>
</dbReference>
<dbReference type="InterPro" id="IPR011010">
    <property type="entry name" value="DNA_brk_join_enz"/>
</dbReference>
<dbReference type="InterPro" id="IPR010998">
    <property type="entry name" value="Integrase_recombinase_N"/>
</dbReference>
<evidence type="ECO:0000256" key="3">
    <source>
        <dbReference type="ARBA" id="ARBA00023125"/>
    </source>
</evidence>
<keyword evidence="7" id="KW-1185">Reference proteome</keyword>
<dbReference type="PANTHER" id="PTHR30349:SF41">
    <property type="entry name" value="INTEGRASE_RECOMBINASE PROTEIN MJ0367-RELATED"/>
    <property type="match status" value="1"/>
</dbReference>
<keyword evidence="3" id="KW-0238">DNA-binding</keyword>
<dbReference type="InterPro" id="IPR013762">
    <property type="entry name" value="Integrase-like_cat_sf"/>
</dbReference>
<name>A0ABT2ZGZ2_9RHOB</name>
<accession>A0ABT2ZGZ2</accession>
<comment type="similarity">
    <text evidence="1">Belongs to the 'phage' integrase family.</text>
</comment>
<dbReference type="InterPro" id="IPR046668">
    <property type="entry name" value="DUF6538"/>
</dbReference>
<reference evidence="6 7" key="1">
    <citation type="submission" date="2022-10" db="EMBL/GenBank/DDBJ databases">
        <title>Defluviimonas sp. nov., isolated from ocean surface water.</title>
        <authorList>
            <person name="He W."/>
            <person name="Wang L."/>
            <person name="Zhang D.-F."/>
        </authorList>
    </citation>
    <scope>NUCLEOTIDE SEQUENCE [LARGE SCALE GENOMIC DNA]</scope>
    <source>
        <strain evidence="6 7">WL0002</strain>
    </source>
</reference>
<dbReference type="PROSITE" id="PS51898">
    <property type="entry name" value="TYR_RECOMBINASE"/>
    <property type="match status" value="1"/>
</dbReference>
<dbReference type="EMBL" id="JAOWKY010000006">
    <property type="protein sequence ID" value="MCV2870395.1"/>
    <property type="molecule type" value="Genomic_DNA"/>
</dbReference>
<dbReference type="Pfam" id="PF00589">
    <property type="entry name" value="Phage_integrase"/>
    <property type="match status" value="1"/>
</dbReference>
<protein>
    <submittedName>
        <fullName evidence="6">Tyrosine-type recombinase/integrase</fullName>
    </submittedName>
</protein>
<sequence length="520" mass="58299">MAGKIKHLVNRSGRYHARLVVPKDLRKIVGKTELRTPLGGDYRQAVRLLPGAVAQLQHKIALAERQQTGSKVGVGVARYPLAPDQLALSHYMQRLAFDDVLRNDPRYAAVSIDDLLVERLRQAIAGKLNDSELQELVGEQIDRFRSLGNLTAERGSDEWRIIARALCSAELEALARAAERDEGDYSGRPTTPMLIDAQPPAPPQETVNLKKLWDDYKTSRTQAGFMRDGGKRQDPVIENLRKFLRHNDARRVTKKDLLAWRDHLMTSLSAKTVNDIYLSTVRSLLGWAHENERLPENVSTTVKQPKPRKVKSREKGYTDQEALTVLTASINYQPKPNQFGYVRETPRHTAAKRWAPIICAFTGARISEITQLRKEDVRQEGDRWIIRITPDAGTVKAGDYRDVPLHRQIVDLGFIDYVNAAGAGPLFHNATEPEKFATAASSVSDEISKWLRRSKVTPEGVQPNHGWRHRLKTKASELGIDARVIDAIQGHAGRTAGDNYGDVTVAAKTRAIDRLPWIAD</sequence>
<keyword evidence="2" id="KW-0229">DNA integration</keyword>
<evidence type="ECO:0000256" key="2">
    <source>
        <dbReference type="ARBA" id="ARBA00022908"/>
    </source>
</evidence>
<dbReference type="InterPro" id="IPR050090">
    <property type="entry name" value="Tyrosine_recombinase_XerCD"/>
</dbReference>
<proteinExistence type="inferred from homology"/>
<dbReference type="Pfam" id="PF20172">
    <property type="entry name" value="DUF6538"/>
    <property type="match status" value="1"/>
</dbReference>
<dbReference type="Proteomes" id="UP001652542">
    <property type="component" value="Unassembled WGS sequence"/>
</dbReference>